<reference evidence="3" key="1">
    <citation type="journal article" date="2023" name="Mol. Phylogenet. Evol.">
        <title>Genome-scale phylogeny and comparative genomics of the fungal order Sordariales.</title>
        <authorList>
            <person name="Hensen N."/>
            <person name="Bonometti L."/>
            <person name="Westerberg I."/>
            <person name="Brannstrom I.O."/>
            <person name="Guillou S."/>
            <person name="Cros-Aarteil S."/>
            <person name="Calhoun S."/>
            <person name="Haridas S."/>
            <person name="Kuo A."/>
            <person name="Mondo S."/>
            <person name="Pangilinan J."/>
            <person name="Riley R."/>
            <person name="LaButti K."/>
            <person name="Andreopoulos B."/>
            <person name="Lipzen A."/>
            <person name="Chen C."/>
            <person name="Yan M."/>
            <person name="Daum C."/>
            <person name="Ng V."/>
            <person name="Clum A."/>
            <person name="Steindorff A."/>
            <person name="Ohm R.A."/>
            <person name="Martin F."/>
            <person name="Silar P."/>
            <person name="Natvig D.O."/>
            <person name="Lalanne C."/>
            <person name="Gautier V."/>
            <person name="Ament-Velasquez S.L."/>
            <person name="Kruys A."/>
            <person name="Hutchinson M.I."/>
            <person name="Powell A.J."/>
            <person name="Barry K."/>
            <person name="Miller A.N."/>
            <person name="Grigoriev I.V."/>
            <person name="Debuchy R."/>
            <person name="Gladieux P."/>
            <person name="Hiltunen Thoren M."/>
            <person name="Johannesson H."/>
        </authorList>
    </citation>
    <scope>NUCLEOTIDE SEQUENCE</scope>
    <source>
        <strain evidence="3">CBS 538.74</strain>
    </source>
</reference>
<evidence type="ECO:0000313" key="4">
    <source>
        <dbReference type="Proteomes" id="UP001302745"/>
    </source>
</evidence>
<dbReference type="InterPro" id="IPR009057">
    <property type="entry name" value="Homeodomain-like_sf"/>
</dbReference>
<dbReference type="Gene3D" id="1.10.10.60">
    <property type="entry name" value="Homeodomain-like"/>
    <property type="match status" value="1"/>
</dbReference>
<accession>A0AAN6VFN9</accession>
<organism evidence="3 4">
    <name type="scientific">Chaetomidium leptoderma</name>
    <dbReference type="NCBI Taxonomy" id="669021"/>
    <lineage>
        <taxon>Eukaryota</taxon>
        <taxon>Fungi</taxon>
        <taxon>Dikarya</taxon>
        <taxon>Ascomycota</taxon>
        <taxon>Pezizomycotina</taxon>
        <taxon>Sordariomycetes</taxon>
        <taxon>Sordariomycetidae</taxon>
        <taxon>Sordariales</taxon>
        <taxon>Chaetomiaceae</taxon>
        <taxon>Chaetomidium</taxon>
    </lineage>
</organism>
<evidence type="ECO:0000313" key="3">
    <source>
        <dbReference type="EMBL" id="KAK4149655.1"/>
    </source>
</evidence>
<feature type="region of interest" description="Disordered" evidence="1">
    <location>
        <begin position="1"/>
        <end position="83"/>
    </location>
</feature>
<dbReference type="Pfam" id="PF00249">
    <property type="entry name" value="Myb_DNA-binding"/>
    <property type="match status" value="1"/>
</dbReference>
<feature type="region of interest" description="Disordered" evidence="1">
    <location>
        <begin position="226"/>
        <end position="252"/>
    </location>
</feature>
<feature type="compositionally biased region" description="Basic residues" evidence="1">
    <location>
        <begin position="1"/>
        <end position="10"/>
    </location>
</feature>
<name>A0AAN6VFN9_9PEZI</name>
<reference evidence="3" key="2">
    <citation type="submission" date="2023-05" db="EMBL/GenBank/DDBJ databases">
        <authorList>
            <consortium name="Lawrence Berkeley National Laboratory"/>
            <person name="Steindorff A."/>
            <person name="Hensen N."/>
            <person name="Bonometti L."/>
            <person name="Westerberg I."/>
            <person name="Brannstrom I.O."/>
            <person name="Guillou S."/>
            <person name="Cros-Aarteil S."/>
            <person name="Calhoun S."/>
            <person name="Haridas S."/>
            <person name="Kuo A."/>
            <person name="Mondo S."/>
            <person name="Pangilinan J."/>
            <person name="Riley R."/>
            <person name="Labutti K."/>
            <person name="Andreopoulos B."/>
            <person name="Lipzen A."/>
            <person name="Chen C."/>
            <person name="Yanf M."/>
            <person name="Daum C."/>
            <person name="Ng V."/>
            <person name="Clum A."/>
            <person name="Ohm R."/>
            <person name="Martin F."/>
            <person name="Silar P."/>
            <person name="Natvig D."/>
            <person name="Lalanne C."/>
            <person name="Gautier V."/>
            <person name="Ament-Velasquez S.L."/>
            <person name="Kruys A."/>
            <person name="Hutchinson M.I."/>
            <person name="Powell A.J."/>
            <person name="Barry K."/>
            <person name="Miller A.N."/>
            <person name="Grigoriev I.V."/>
            <person name="Debuchy R."/>
            <person name="Gladieux P."/>
            <person name="Thoren M.H."/>
            <person name="Johannesson H."/>
        </authorList>
    </citation>
    <scope>NUCLEOTIDE SEQUENCE</scope>
    <source>
        <strain evidence="3">CBS 538.74</strain>
    </source>
</reference>
<evidence type="ECO:0000259" key="2">
    <source>
        <dbReference type="PROSITE" id="PS50090"/>
    </source>
</evidence>
<proteinExistence type="predicted"/>
<dbReference type="Proteomes" id="UP001302745">
    <property type="component" value="Unassembled WGS sequence"/>
</dbReference>
<feature type="compositionally biased region" description="Low complexity" evidence="1">
    <location>
        <begin position="331"/>
        <end position="342"/>
    </location>
</feature>
<dbReference type="SUPFAM" id="SSF46689">
    <property type="entry name" value="Homeodomain-like"/>
    <property type="match status" value="1"/>
</dbReference>
<dbReference type="CDD" id="cd00167">
    <property type="entry name" value="SANT"/>
    <property type="match status" value="1"/>
</dbReference>
<dbReference type="PROSITE" id="PS50090">
    <property type="entry name" value="MYB_LIKE"/>
    <property type="match status" value="1"/>
</dbReference>
<feature type="compositionally biased region" description="Low complexity" evidence="1">
    <location>
        <begin position="69"/>
        <end position="83"/>
    </location>
</feature>
<dbReference type="AlphaFoldDB" id="A0AAN6VFN9"/>
<sequence length="366" mass="39104">MTRTRGPPRRPSRDIRAGQDTEGSSGGPQPLSSESQGGGYRRIAAQPTNTTPGSGPPRYPPLPNATMLPPASNPSASTAPISAQAEEVPIDDDETTAGAPAADLAGDERAAQAEYPYSIYNHGTWTADDDKALIQARTQGQNWADLQRTHFPAKTANACRKRYERLVERRGIYDYSGRRLELVANEYMNVRKEIWSGLADRLGMKWEVVEALCMGSGLRSIQSNARSYTNRARRDNRISQKTREAQADAATAGSAVLAPGMLPVGTEFGTAFRARGPDQPGHLDRIGVGGDRNDTNLMPPPPFIPMSAPSPSTRLPPMALAPQAPFRGYLNGSNPRSSGGPSHAISGPPPSSGAIDWQGANIRGAV</sequence>
<dbReference type="EMBL" id="MU857137">
    <property type="protein sequence ID" value="KAK4149655.1"/>
    <property type="molecule type" value="Genomic_DNA"/>
</dbReference>
<feature type="region of interest" description="Disordered" evidence="1">
    <location>
        <begin position="273"/>
        <end position="366"/>
    </location>
</feature>
<comment type="caution">
    <text evidence="3">The sequence shown here is derived from an EMBL/GenBank/DDBJ whole genome shotgun (WGS) entry which is preliminary data.</text>
</comment>
<evidence type="ECO:0000256" key="1">
    <source>
        <dbReference type="SAM" id="MobiDB-lite"/>
    </source>
</evidence>
<feature type="compositionally biased region" description="Pro residues" evidence="1">
    <location>
        <begin position="54"/>
        <end position="63"/>
    </location>
</feature>
<keyword evidence="4" id="KW-1185">Reference proteome</keyword>
<dbReference type="InterPro" id="IPR001005">
    <property type="entry name" value="SANT/Myb"/>
</dbReference>
<feature type="compositionally biased region" description="Basic and acidic residues" evidence="1">
    <location>
        <begin position="232"/>
        <end position="246"/>
    </location>
</feature>
<gene>
    <name evidence="3" type="ORF">C8A00DRAFT_46757</name>
</gene>
<protein>
    <recommendedName>
        <fullName evidence="2">Myb-like domain-containing protein</fullName>
    </recommendedName>
</protein>
<feature type="domain" description="Myb-like" evidence="2">
    <location>
        <begin position="123"/>
        <end position="167"/>
    </location>
</feature>